<evidence type="ECO:0000256" key="4">
    <source>
        <dbReference type="ARBA" id="ARBA00022741"/>
    </source>
</evidence>
<keyword evidence="2 9" id="KW-0723">Serine/threonine-protein kinase</keyword>
<feature type="domain" description="Protein kinase" evidence="8">
    <location>
        <begin position="10"/>
        <end position="282"/>
    </location>
</feature>
<dbReference type="GO" id="GO:0005524">
    <property type="term" value="F:ATP binding"/>
    <property type="evidence" value="ECO:0007669"/>
    <property type="project" value="UniProtKB-UniRule"/>
</dbReference>
<evidence type="ECO:0000313" key="11">
    <source>
        <dbReference type="Proteomes" id="UP000268652"/>
    </source>
</evidence>
<evidence type="ECO:0000256" key="3">
    <source>
        <dbReference type="ARBA" id="ARBA00022679"/>
    </source>
</evidence>
<dbReference type="RefSeq" id="WP_120697765.1">
    <property type="nucleotide sequence ID" value="NZ_RBDX01000010.1"/>
</dbReference>
<dbReference type="PROSITE" id="PS50011">
    <property type="entry name" value="PROTEIN_KINASE_DOM"/>
    <property type="match status" value="1"/>
</dbReference>
<proteinExistence type="predicted"/>
<dbReference type="PROSITE" id="PS00107">
    <property type="entry name" value="PROTEIN_KINASE_ATP"/>
    <property type="match status" value="1"/>
</dbReference>
<keyword evidence="6 7" id="KW-0067">ATP-binding</keyword>
<dbReference type="Pfam" id="PF00069">
    <property type="entry name" value="Pkinase"/>
    <property type="match status" value="1"/>
</dbReference>
<dbReference type="Proteomes" id="UP000275024">
    <property type="component" value="Unassembled WGS sequence"/>
</dbReference>
<keyword evidence="5 9" id="KW-0418">Kinase</keyword>
<dbReference type="EMBL" id="RBDX01000010">
    <property type="protein sequence ID" value="RKN08686.1"/>
    <property type="molecule type" value="Genomic_DNA"/>
</dbReference>
<dbReference type="EMBL" id="RBDY01000010">
    <property type="protein sequence ID" value="RKN21844.1"/>
    <property type="molecule type" value="Genomic_DNA"/>
</dbReference>
<dbReference type="OrthoDB" id="9762169at2"/>
<dbReference type="EC" id="2.7.11.1" evidence="1"/>
<dbReference type="SMART" id="SM00220">
    <property type="entry name" value="S_TKc"/>
    <property type="match status" value="1"/>
</dbReference>
<feature type="binding site" evidence="7">
    <location>
        <position position="40"/>
    </location>
    <ligand>
        <name>ATP</name>
        <dbReference type="ChEBI" id="CHEBI:30616"/>
    </ligand>
</feature>
<reference evidence="11 12" key="1">
    <citation type="submission" date="2018-09" db="EMBL/GenBank/DDBJ databases">
        <title>Streptomyces sp. nov. DS1-2, an endophytic actinomycete isolated from roots of Dendrobium scabrilingue.</title>
        <authorList>
            <person name="Kuncharoen N."/>
            <person name="Kudo T."/>
            <person name="Ohkuma M."/>
            <person name="Yuki M."/>
            <person name="Tanasupawat S."/>
        </authorList>
    </citation>
    <scope>NUCLEOTIDE SEQUENCE [LARGE SCALE GENOMIC DNA]</scope>
    <source>
        <strain evidence="9 12">AZ1-7</strain>
        <strain evidence="10 11">DS1-2</strain>
    </source>
</reference>
<dbReference type="Proteomes" id="UP000268652">
    <property type="component" value="Unassembled WGS sequence"/>
</dbReference>
<dbReference type="SUPFAM" id="SSF56112">
    <property type="entry name" value="Protein kinase-like (PK-like)"/>
    <property type="match status" value="1"/>
</dbReference>
<keyword evidence="11" id="KW-1185">Reference proteome</keyword>
<dbReference type="AlphaFoldDB" id="A0A3A9WLR5"/>
<evidence type="ECO:0000259" key="8">
    <source>
        <dbReference type="PROSITE" id="PS50011"/>
    </source>
</evidence>
<dbReference type="InterPro" id="IPR017441">
    <property type="entry name" value="Protein_kinase_ATP_BS"/>
</dbReference>
<dbReference type="InterPro" id="IPR011009">
    <property type="entry name" value="Kinase-like_dom_sf"/>
</dbReference>
<evidence type="ECO:0000256" key="2">
    <source>
        <dbReference type="ARBA" id="ARBA00022527"/>
    </source>
</evidence>
<dbReference type="PANTHER" id="PTHR43289:SF6">
    <property type="entry name" value="SERINE_THREONINE-PROTEIN KINASE NEKL-3"/>
    <property type="match status" value="1"/>
</dbReference>
<organism evidence="9 12">
    <name type="scientific">Streptomyces radicis</name>
    <dbReference type="NCBI Taxonomy" id="1750517"/>
    <lineage>
        <taxon>Bacteria</taxon>
        <taxon>Bacillati</taxon>
        <taxon>Actinomycetota</taxon>
        <taxon>Actinomycetes</taxon>
        <taxon>Kitasatosporales</taxon>
        <taxon>Streptomycetaceae</taxon>
        <taxon>Streptomyces</taxon>
    </lineage>
</organism>
<evidence type="ECO:0000256" key="7">
    <source>
        <dbReference type="PROSITE-ProRule" id="PRU10141"/>
    </source>
</evidence>
<dbReference type="Gene3D" id="1.10.510.10">
    <property type="entry name" value="Transferase(Phosphotransferase) domain 1"/>
    <property type="match status" value="1"/>
</dbReference>
<dbReference type="PANTHER" id="PTHR43289">
    <property type="entry name" value="MITOGEN-ACTIVATED PROTEIN KINASE KINASE KINASE 20-RELATED"/>
    <property type="match status" value="1"/>
</dbReference>
<comment type="caution">
    <text evidence="9">The sequence shown here is derived from an EMBL/GenBank/DDBJ whole genome shotgun (WGS) entry which is preliminary data.</text>
</comment>
<evidence type="ECO:0000256" key="5">
    <source>
        <dbReference type="ARBA" id="ARBA00022777"/>
    </source>
</evidence>
<name>A0A3A9WLR5_9ACTN</name>
<evidence type="ECO:0000313" key="10">
    <source>
        <dbReference type="EMBL" id="RKN21844.1"/>
    </source>
</evidence>
<keyword evidence="3" id="KW-0808">Transferase</keyword>
<gene>
    <name evidence="10" type="ORF">D7318_15900</name>
    <name evidence="9" type="ORF">D7319_14945</name>
</gene>
<dbReference type="GO" id="GO:0004674">
    <property type="term" value="F:protein serine/threonine kinase activity"/>
    <property type="evidence" value="ECO:0007669"/>
    <property type="project" value="UniProtKB-KW"/>
</dbReference>
<keyword evidence="4 7" id="KW-0547">Nucleotide-binding</keyword>
<dbReference type="CDD" id="cd14014">
    <property type="entry name" value="STKc_PknB_like"/>
    <property type="match status" value="1"/>
</dbReference>
<dbReference type="InterPro" id="IPR000719">
    <property type="entry name" value="Prot_kinase_dom"/>
</dbReference>
<dbReference type="Gene3D" id="3.30.200.20">
    <property type="entry name" value="Phosphorylase Kinase, domain 1"/>
    <property type="match status" value="1"/>
</dbReference>
<evidence type="ECO:0000313" key="12">
    <source>
        <dbReference type="Proteomes" id="UP000275024"/>
    </source>
</evidence>
<sequence>MNARLLGGRYELTEPLGKGGMGEVWAGNDLALGGRRIAVKLLHADRLAATSGTTEPEELRRRFLRECRVTARVDHPGLVAVHDAGQDGDELFLVMQLIEGCDLGDHLAEHDPYPWHWAVAVLAQLCSALAAVHAVRIVHRDLKPGNVMIRPDGRVTILDLGIAAARGDGEDTRLTRTGTLLGTPVYMAPEQAVGDPPVGPSADLYALGAIGYELLTGQAPFTAPNAAGLLYKKLHEDPVPLTSLRPDAPPRLAALIHRLLARDPGDRPGDAHQLFAALIPLLPANPAGTTAPLDPTRPFWHPMAPWPPARPAEPDLTTVLDEVRHLVAHGQYPRAADLLSRTLPLATGRYGEASPIVRGLRKQYAATLMHIGDYAHALPEIRRLAQEFALERGPYDSVVLQLRADEQLCLRHLGHAS</sequence>
<dbReference type="InterPro" id="IPR008271">
    <property type="entry name" value="Ser/Thr_kinase_AS"/>
</dbReference>
<evidence type="ECO:0000256" key="1">
    <source>
        <dbReference type="ARBA" id="ARBA00012513"/>
    </source>
</evidence>
<accession>A0A3A9WLR5</accession>
<dbReference type="PROSITE" id="PS00108">
    <property type="entry name" value="PROTEIN_KINASE_ST"/>
    <property type="match status" value="1"/>
</dbReference>
<protein>
    <recommendedName>
        <fullName evidence="1">non-specific serine/threonine protein kinase</fullName>
        <ecNumber evidence="1">2.7.11.1</ecNumber>
    </recommendedName>
</protein>
<evidence type="ECO:0000256" key="6">
    <source>
        <dbReference type="ARBA" id="ARBA00022840"/>
    </source>
</evidence>
<evidence type="ECO:0000313" key="9">
    <source>
        <dbReference type="EMBL" id="RKN08686.1"/>
    </source>
</evidence>